<feature type="compositionally biased region" description="Polar residues" evidence="2">
    <location>
        <begin position="437"/>
        <end position="459"/>
    </location>
</feature>
<proteinExistence type="predicted"/>
<dbReference type="Pfam" id="PF16026">
    <property type="entry name" value="MIEAP"/>
    <property type="match status" value="1"/>
</dbReference>
<dbReference type="EMBL" id="JBJQND010000004">
    <property type="protein sequence ID" value="KAL3879525.1"/>
    <property type="molecule type" value="Genomic_DNA"/>
</dbReference>
<accession>A0ABD3X1C2</accession>
<protein>
    <recommendedName>
        <fullName evidence="3">Mitochondria-eating protein C-terminal domain-containing protein</fullName>
    </recommendedName>
</protein>
<evidence type="ECO:0000313" key="5">
    <source>
        <dbReference type="Proteomes" id="UP001634394"/>
    </source>
</evidence>
<name>A0ABD3X1C2_SINWO</name>
<dbReference type="InterPro" id="IPR031981">
    <property type="entry name" value="MIEAP_C"/>
</dbReference>
<feature type="compositionally biased region" description="Polar residues" evidence="2">
    <location>
        <begin position="381"/>
        <end position="391"/>
    </location>
</feature>
<evidence type="ECO:0000256" key="1">
    <source>
        <dbReference type="SAM" id="Coils"/>
    </source>
</evidence>
<feature type="compositionally biased region" description="Basic and acidic residues" evidence="2">
    <location>
        <begin position="15"/>
        <end position="26"/>
    </location>
</feature>
<feature type="region of interest" description="Disordered" evidence="2">
    <location>
        <begin position="39"/>
        <end position="61"/>
    </location>
</feature>
<feature type="compositionally biased region" description="Acidic residues" evidence="2">
    <location>
        <begin position="460"/>
        <end position="470"/>
    </location>
</feature>
<feature type="compositionally biased region" description="Basic and acidic residues" evidence="2">
    <location>
        <begin position="471"/>
        <end position="480"/>
    </location>
</feature>
<feature type="compositionally biased region" description="Polar residues" evidence="2">
    <location>
        <begin position="413"/>
        <end position="429"/>
    </location>
</feature>
<feature type="region of interest" description="Disordered" evidence="2">
    <location>
        <begin position="1"/>
        <end position="26"/>
    </location>
</feature>
<feature type="domain" description="Mitochondria-eating protein C-terminal" evidence="3">
    <location>
        <begin position="166"/>
        <end position="369"/>
    </location>
</feature>
<dbReference type="AlphaFoldDB" id="A0ABD3X1C2"/>
<gene>
    <name evidence="4" type="ORF">ACJMK2_031819</name>
</gene>
<keyword evidence="1" id="KW-0175">Coiled coil</keyword>
<feature type="region of interest" description="Disordered" evidence="2">
    <location>
        <begin position="370"/>
        <end position="480"/>
    </location>
</feature>
<keyword evidence="5" id="KW-1185">Reference proteome</keyword>
<feature type="coiled-coil region" evidence="1">
    <location>
        <begin position="75"/>
        <end position="141"/>
    </location>
</feature>
<evidence type="ECO:0000256" key="2">
    <source>
        <dbReference type="SAM" id="MobiDB-lite"/>
    </source>
</evidence>
<organism evidence="4 5">
    <name type="scientific">Sinanodonta woodiana</name>
    <name type="common">Chinese pond mussel</name>
    <name type="synonym">Anodonta woodiana</name>
    <dbReference type="NCBI Taxonomy" id="1069815"/>
    <lineage>
        <taxon>Eukaryota</taxon>
        <taxon>Metazoa</taxon>
        <taxon>Spiralia</taxon>
        <taxon>Lophotrochozoa</taxon>
        <taxon>Mollusca</taxon>
        <taxon>Bivalvia</taxon>
        <taxon>Autobranchia</taxon>
        <taxon>Heteroconchia</taxon>
        <taxon>Palaeoheterodonta</taxon>
        <taxon>Unionida</taxon>
        <taxon>Unionoidea</taxon>
        <taxon>Unionidae</taxon>
        <taxon>Unioninae</taxon>
        <taxon>Sinanodonta</taxon>
    </lineage>
</organism>
<feature type="compositionally biased region" description="Basic and acidic residues" evidence="2">
    <location>
        <begin position="392"/>
        <end position="407"/>
    </location>
</feature>
<feature type="compositionally biased region" description="Polar residues" evidence="2">
    <location>
        <begin position="41"/>
        <end position="61"/>
    </location>
</feature>
<dbReference type="Proteomes" id="UP001634394">
    <property type="component" value="Unassembled WGS sequence"/>
</dbReference>
<evidence type="ECO:0000313" key="4">
    <source>
        <dbReference type="EMBL" id="KAL3879525.1"/>
    </source>
</evidence>
<reference evidence="4 5" key="1">
    <citation type="submission" date="2024-11" db="EMBL/GenBank/DDBJ databases">
        <title>Chromosome-level genome assembly of the freshwater bivalve Anodonta woodiana.</title>
        <authorList>
            <person name="Chen X."/>
        </authorList>
    </citation>
    <scope>NUCLEOTIDE SEQUENCE [LARGE SCALE GENOMIC DNA]</scope>
    <source>
        <strain evidence="4">MN2024</strain>
        <tissue evidence="4">Gills</tissue>
    </source>
</reference>
<comment type="caution">
    <text evidence="4">The sequence shown here is derived from an EMBL/GenBank/DDBJ whole genome shotgun (WGS) entry which is preliminary data.</text>
</comment>
<evidence type="ECO:0000259" key="3">
    <source>
        <dbReference type="Pfam" id="PF16026"/>
    </source>
</evidence>
<sequence>MGHNASLQLFGKQETATKTDDPVTPEKFKRLESTMYVINEGKSNPPSNAGAMSQESSLEKSNINGYGTDDEGTYKEEYKHKLSALEAEKQQLIEAIDRLTARSTSNVVRSGSMENEFIGRINMLEAEIQQLKDENHKLLTRLSEIGAIQLTENNGNIADLSDASTPHRLAEQMSELFDSEWTKAFQHLTQTEGLQDEDTVRRLLHILKEIYKICLNCTRKQTEDLKKAVLSYLGLSEENKDDVIVKETEKRLREYRLTQLEPTLGCVIKDIKYQLKDRFEGNVHDTLDKYIQKCTRLCWLMGIRNPQMHLDFYSSQINGTPEDDANKFLLHFDTTKFVSYTNFGMYMDYIVWPALFLYKDGPLIKRGVAQGFNRGPDVKTPNVQKDGATSRNIDDKSVLDAADREQDAENSESDFTNNSNEDDSLSQYLSDAKDMVQTKTSENTVHSNSPNFDGHNVSSAEEDDSYLYEDVDTKLSDDSS</sequence>